<keyword evidence="1" id="KW-0040">ANK repeat</keyword>
<dbReference type="Pfam" id="PF00023">
    <property type="entry name" value="Ank"/>
    <property type="match status" value="1"/>
</dbReference>
<accession>A0A8H4TN57</accession>
<dbReference type="Gene3D" id="1.25.40.20">
    <property type="entry name" value="Ankyrin repeat-containing domain"/>
    <property type="match status" value="1"/>
</dbReference>
<comment type="caution">
    <text evidence="2">The sequence shown here is derived from an EMBL/GenBank/DDBJ whole genome shotgun (WGS) entry which is preliminary data.</text>
</comment>
<organism evidence="2 3">
    <name type="scientific">Fusarium gaditjirri</name>
    <dbReference type="NCBI Taxonomy" id="282569"/>
    <lineage>
        <taxon>Eukaryota</taxon>
        <taxon>Fungi</taxon>
        <taxon>Dikarya</taxon>
        <taxon>Ascomycota</taxon>
        <taxon>Pezizomycotina</taxon>
        <taxon>Sordariomycetes</taxon>
        <taxon>Hypocreomycetidae</taxon>
        <taxon>Hypocreales</taxon>
        <taxon>Nectriaceae</taxon>
        <taxon>Fusarium</taxon>
        <taxon>Fusarium nisikadoi species complex</taxon>
    </lineage>
</organism>
<evidence type="ECO:0000256" key="1">
    <source>
        <dbReference type="PROSITE-ProRule" id="PRU00023"/>
    </source>
</evidence>
<dbReference type="InterPro" id="IPR036770">
    <property type="entry name" value="Ankyrin_rpt-contain_sf"/>
</dbReference>
<protein>
    <recommendedName>
        <fullName evidence="4">Ankyrin repeat protein</fullName>
    </recommendedName>
</protein>
<dbReference type="EMBL" id="JABFAI010000011">
    <property type="protein sequence ID" value="KAF4960960.1"/>
    <property type="molecule type" value="Genomic_DNA"/>
</dbReference>
<dbReference type="InterPro" id="IPR002110">
    <property type="entry name" value="Ankyrin_rpt"/>
</dbReference>
<reference evidence="2" key="1">
    <citation type="journal article" date="2020" name="BMC Genomics">
        <title>Correction to: Identification and distribution of gene clusters required for synthesis of sphingolipid metabolism inhibitors in diverse species of the filamentous fungus Fusarium.</title>
        <authorList>
            <person name="Kim H.S."/>
            <person name="Lohmar J.M."/>
            <person name="Busman M."/>
            <person name="Brown D.W."/>
            <person name="Naumann T.A."/>
            <person name="Divon H.H."/>
            <person name="Lysoe E."/>
            <person name="Uhlig S."/>
            <person name="Proctor R.H."/>
        </authorList>
    </citation>
    <scope>NUCLEOTIDE SEQUENCE</scope>
    <source>
        <strain evidence="2">NRRL 45417</strain>
    </source>
</reference>
<dbReference type="SMART" id="SM00248">
    <property type="entry name" value="ANK"/>
    <property type="match status" value="2"/>
</dbReference>
<evidence type="ECO:0008006" key="4">
    <source>
        <dbReference type="Google" id="ProtNLM"/>
    </source>
</evidence>
<evidence type="ECO:0000313" key="3">
    <source>
        <dbReference type="Proteomes" id="UP000604273"/>
    </source>
</evidence>
<gene>
    <name evidence="2" type="ORF">FGADI_610</name>
</gene>
<keyword evidence="3" id="KW-1185">Reference proteome</keyword>
<name>A0A8H4TN57_9HYPO</name>
<sequence length="307" mass="34657">MSSRISCVTRRRFTFTNFPPEIVHCIIDIFLDANSLHKEESWQWDYWYKHEPEHNLLQVYVDALILAATYARDNQSTALLVSAKRNDIAGVIRALHMGANIHSDDATETVTYNTTGPNAIKTGHRVPLYLEKKVTAIHWSPFNGHKEIVSLLLNHGTDINHMVSIDTRGGLSVRSRRLFRYTSIVLPLVAMRNLSLAPKHPIISKCLALSMCILLQVDVQDLPEQLVDIELHGSSLDTVLHDLSSEVICPVKRHDCTATDLSIDGREPGEVEFRSFGAIISVNVADARGQDVYTCFEKVLYLLWRSK</sequence>
<feature type="repeat" description="ANK" evidence="1">
    <location>
        <begin position="132"/>
        <end position="164"/>
    </location>
</feature>
<dbReference type="PROSITE" id="PS50088">
    <property type="entry name" value="ANK_REPEAT"/>
    <property type="match status" value="1"/>
</dbReference>
<proteinExistence type="predicted"/>
<dbReference type="SUPFAM" id="SSF48403">
    <property type="entry name" value="Ankyrin repeat"/>
    <property type="match status" value="1"/>
</dbReference>
<evidence type="ECO:0000313" key="2">
    <source>
        <dbReference type="EMBL" id="KAF4960960.1"/>
    </source>
</evidence>
<dbReference type="OrthoDB" id="341259at2759"/>
<reference evidence="2" key="2">
    <citation type="submission" date="2020-05" db="EMBL/GenBank/DDBJ databases">
        <authorList>
            <person name="Kim H.-S."/>
            <person name="Proctor R.H."/>
            <person name="Brown D.W."/>
        </authorList>
    </citation>
    <scope>NUCLEOTIDE SEQUENCE</scope>
    <source>
        <strain evidence="2">NRRL 45417</strain>
    </source>
</reference>
<dbReference type="Proteomes" id="UP000604273">
    <property type="component" value="Unassembled WGS sequence"/>
</dbReference>
<dbReference type="AlphaFoldDB" id="A0A8H4TN57"/>
<dbReference type="PROSITE" id="PS50297">
    <property type="entry name" value="ANK_REP_REGION"/>
    <property type="match status" value="1"/>
</dbReference>